<keyword evidence="2" id="KW-1185">Reference proteome</keyword>
<reference evidence="1" key="1">
    <citation type="journal article" date="2023" name="Mol. Phylogenet. Evol.">
        <title>Genome-scale phylogeny and comparative genomics of the fungal order Sordariales.</title>
        <authorList>
            <person name="Hensen N."/>
            <person name="Bonometti L."/>
            <person name="Westerberg I."/>
            <person name="Brannstrom I.O."/>
            <person name="Guillou S."/>
            <person name="Cros-Aarteil S."/>
            <person name="Calhoun S."/>
            <person name="Haridas S."/>
            <person name="Kuo A."/>
            <person name="Mondo S."/>
            <person name="Pangilinan J."/>
            <person name="Riley R."/>
            <person name="LaButti K."/>
            <person name="Andreopoulos B."/>
            <person name="Lipzen A."/>
            <person name="Chen C."/>
            <person name="Yan M."/>
            <person name="Daum C."/>
            <person name="Ng V."/>
            <person name="Clum A."/>
            <person name="Steindorff A."/>
            <person name="Ohm R.A."/>
            <person name="Martin F."/>
            <person name="Silar P."/>
            <person name="Natvig D.O."/>
            <person name="Lalanne C."/>
            <person name="Gautier V."/>
            <person name="Ament-Velasquez S.L."/>
            <person name="Kruys A."/>
            <person name="Hutchinson M.I."/>
            <person name="Powell A.J."/>
            <person name="Barry K."/>
            <person name="Miller A.N."/>
            <person name="Grigoriev I.V."/>
            <person name="Debuchy R."/>
            <person name="Gladieux P."/>
            <person name="Hiltunen Thoren M."/>
            <person name="Johannesson H."/>
        </authorList>
    </citation>
    <scope>NUCLEOTIDE SEQUENCE</scope>
    <source>
        <strain evidence="1">CBS 123565</strain>
    </source>
</reference>
<name>A0AAN6ZEP3_9PEZI</name>
<evidence type="ECO:0000313" key="1">
    <source>
        <dbReference type="EMBL" id="KAK4134739.1"/>
    </source>
</evidence>
<dbReference type="Proteomes" id="UP001304895">
    <property type="component" value="Unassembled WGS sequence"/>
</dbReference>
<reference evidence="1" key="2">
    <citation type="submission" date="2023-05" db="EMBL/GenBank/DDBJ databases">
        <authorList>
            <consortium name="Lawrence Berkeley National Laboratory"/>
            <person name="Steindorff A."/>
            <person name="Hensen N."/>
            <person name="Bonometti L."/>
            <person name="Westerberg I."/>
            <person name="Brannstrom I.O."/>
            <person name="Guillou S."/>
            <person name="Cros-Aarteil S."/>
            <person name="Calhoun S."/>
            <person name="Haridas S."/>
            <person name="Kuo A."/>
            <person name="Mondo S."/>
            <person name="Pangilinan J."/>
            <person name="Riley R."/>
            <person name="Labutti K."/>
            <person name="Andreopoulos B."/>
            <person name="Lipzen A."/>
            <person name="Chen C."/>
            <person name="Yanf M."/>
            <person name="Daum C."/>
            <person name="Ng V."/>
            <person name="Clum A."/>
            <person name="Ohm R."/>
            <person name="Martin F."/>
            <person name="Silar P."/>
            <person name="Natvig D."/>
            <person name="Lalanne C."/>
            <person name="Gautier V."/>
            <person name="Ament-Velasquez S.L."/>
            <person name="Kruys A."/>
            <person name="Hutchinson M.I."/>
            <person name="Powell A.J."/>
            <person name="Barry K."/>
            <person name="Miller A.N."/>
            <person name="Grigoriev I.V."/>
            <person name="Debuchy R."/>
            <person name="Gladieux P."/>
            <person name="Thoren M.H."/>
            <person name="Johannesson H."/>
        </authorList>
    </citation>
    <scope>NUCLEOTIDE SEQUENCE</scope>
    <source>
        <strain evidence="1">CBS 123565</strain>
    </source>
</reference>
<protein>
    <submittedName>
        <fullName evidence="1">Uncharacterized protein</fullName>
    </submittedName>
</protein>
<proteinExistence type="predicted"/>
<accession>A0AAN6ZEP3</accession>
<sequence length="166" mass="17953">MPSGRGRYGSVCIRLLPRQTRWLVKRAEKVVWISASPRQRVQPSSTCVYWFAARPGAATSWQLLICRVATWPPFRLPHNPFPFPLTKHGTICVTLRPSTPHLAAASSVPLLLWPLECCTRGRLSGDQGLAACGTSPIGLGFSSEGQSRDTIGAVLTASKSVEGPSS</sequence>
<dbReference type="EMBL" id="MU853408">
    <property type="protein sequence ID" value="KAK4134739.1"/>
    <property type="molecule type" value="Genomic_DNA"/>
</dbReference>
<dbReference type="AlphaFoldDB" id="A0AAN6ZEP3"/>
<comment type="caution">
    <text evidence="1">The sequence shown here is derived from an EMBL/GenBank/DDBJ whole genome shotgun (WGS) entry which is preliminary data.</text>
</comment>
<gene>
    <name evidence="1" type="ORF">BT67DRAFT_303621</name>
</gene>
<organism evidence="1 2">
    <name type="scientific">Trichocladium antarcticum</name>
    <dbReference type="NCBI Taxonomy" id="1450529"/>
    <lineage>
        <taxon>Eukaryota</taxon>
        <taxon>Fungi</taxon>
        <taxon>Dikarya</taxon>
        <taxon>Ascomycota</taxon>
        <taxon>Pezizomycotina</taxon>
        <taxon>Sordariomycetes</taxon>
        <taxon>Sordariomycetidae</taxon>
        <taxon>Sordariales</taxon>
        <taxon>Chaetomiaceae</taxon>
        <taxon>Trichocladium</taxon>
    </lineage>
</organism>
<evidence type="ECO:0000313" key="2">
    <source>
        <dbReference type="Proteomes" id="UP001304895"/>
    </source>
</evidence>